<comment type="caution">
    <text evidence="12">The sequence shown here is derived from an EMBL/GenBank/DDBJ whole genome shotgun (WGS) entry which is preliminary data.</text>
</comment>
<feature type="transmembrane region" description="Helical" evidence="10">
    <location>
        <begin position="15"/>
        <end position="35"/>
    </location>
</feature>
<proteinExistence type="inferred from homology"/>
<dbReference type="InterPro" id="IPR052180">
    <property type="entry name" value="NhaC_Na-H+_Antiporter"/>
</dbReference>
<dbReference type="PANTHER" id="PTHR33451:SF3">
    <property type="entry name" value="MALATE-2H(+)_NA(+)-LACTATE ANTIPORTER"/>
    <property type="match status" value="1"/>
</dbReference>
<feature type="transmembrane region" description="Helical" evidence="10">
    <location>
        <begin position="199"/>
        <end position="217"/>
    </location>
</feature>
<dbReference type="InterPro" id="IPR018461">
    <property type="entry name" value="Na/H_Antiport_NhaC-like_C"/>
</dbReference>
<dbReference type="RefSeq" id="WP_301237733.1">
    <property type="nucleotide sequence ID" value="NZ_JANRHH010000018.1"/>
</dbReference>
<evidence type="ECO:0000256" key="3">
    <source>
        <dbReference type="ARBA" id="ARBA00022449"/>
    </source>
</evidence>
<evidence type="ECO:0000256" key="4">
    <source>
        <dbReference type="ARBA" id="ARBA00022475"/>
    </source>
</evidence>
<feature type="region of interest" description="Disordered" evidence="9">
    <location>
        <begin position="469"/>
        <end position="489"/>
    </location>
</feature>
<keyword evidence="4" id="KW-1003">Cell membrane</keyword>
<comment type="subcellular location">
    <subcellularLocation>
        <location evidence="1">Cell membrane</location>
        <topology evidence="1">Multi-pass membrane protein</topology>
    </subcellularLocation>
</comment>
<feature type="transmembrane region" description="Helical" evidence="10">
    <location>
        <begin position="42"/>
        <end position="59"/>
    </location>
</feature>
<protein>
    <submittedName>
        <fullName evidence="12">Na+/H+ antiporter NhaC family protein</fullName>
    </submittedName>
</protein>
<keyword evidence="2" id="KW-0813">Transport</keyword>
<feature type="transmembrane region" description="Helical" evidence="10">
    <location>
        <begin position="116"/>
        <end position="137"/>
    </location>
</feature>
<keyword evidence="3" id="KW-0050">Antiport</keyword>
<evidence type="ECO:0000256" key="10">
    <source>
        <dbReference type="SAM" id="Phobius"/>
    </source>
</evidence>
<name>A0ABT8IJQ0_9BACL</name>
<feature type="transmembrane region" description="Helical" evidence="10">
    <location>
        <begin position="313"/>
        <end position="333"/>
    </location>
</feature>
<feature type="transmembrane region" description="Helical" evidence="10">
    <location>
        <begin position="264"/>
        <end position="282"/>
    </location>
</feature>
<evidence type="ECO:0000313" key="12">
    <source>
        <dbReference type="EMBL" id="MDN4593019.1"/>
    </source>
</evidence>
<feature type="transmembrane region" description="Helical" evidence="10">
    <location>
        <begin position="149"/>
        <end position="170"/>
    </location>
</feature>
<evidence type="ECO:0000256" key="5">
    <source>
        <dbReference type="ARBA" id="ARBA00022692"/>
    </source>
</evidence>
<feature type="transmembrane region" description="Helical" evidence="10">
    <location>
        <begin position="237"/>
        <end position="257"/>
    </location>
</feature>
<feature type="compositionally biased region" description="Basic and acidic residues" evidence="9">
    <location>
        <begin position="475"/>
        <end position="489"/>
    </location>
</feature>
<feature type="domain" description="Na+/H+ antiporter NhaC-like C-terminal" evidence="11">
    <location>
        <begin position="167"/>
        <end position="453"/>
    </location>
</feature>
<keyword evidence="7 10" id="KW-0472">Membrane</keyword>
<evidence type="ECO:0000259" key="11">
    <source>
        <dbReference type="Pfam" id="PF03553"/>
    </source>
</evidence>
<dbReference type="Proteomes" id="UP001174196">
    <property type="component" value="Unassembled WGS sequence"/>
</dbReference>
<evidence type="ECO:0000256" key="6">
    <source>
        <dbReference type="ARBA" id="ARBA00022989"/>
    </source>
</evidence>
<organism evidence="12 13">
    <name type="scientific">Polycladomyces subterraneus</name>
    <dbReference type="NCBI Taxonomy" id="1016997"/>
    <lineage>
        <taxon>Bacteria</taxon>
        <taxon>Bacillati</taxon>
        <taxon>Bacillota</taxon>
        <taxon>Bacilli</taxon>
        <taxon>Bacillales</taxon>
        <taxon>Thermoactinomycetaceae</taxon>
        <taxon>Polycladomyces</taxon>
    </lineage>
</organism>
<accession>A0ABT8IJQ0</accession>
<evidence type="ECO:0000256" key="2">
    <source>
        <dbReference type="ARBA" id="ARBA00022448"/>
    </source>
</evidence>
<feature type="transmembrane region" description="Helical" evidence="10">
    <location>
        <begin position="354"/>
        <end position="376"/>
    </location>
</feature>
<evidence type="ECO:0000256" key="8">
    <source>
        <dbReference type="ARBA" id="ARBA00038435"/>
    </source>
</evidence>
<evidence type="ECO:0000256" key="1">
    <source>
        <dbReference type="ARBA" id="ARBA00004651"/>
    </source>
</evidence>
<reference evidence="12" key="1">
    <citation type="submission" date="2022-08" db="EMBL/GenBank/DDBJ databases">
        <title>Polycladomyces zharkentsis sp. nov., a novel thermophilic CMC and starch-degrading bacterium isolated from a geothermal spring in Kazakhstan.</title>
        <authorList>
            <person name="Mashzhan A."/>
            <person name="Kistaubaeva A."/>
            <person name="Javier-Lopez R."/>
            <person name="Birkeland N.-K."/>
        </authorList>
    </citation>
    <scope>NUCLEOTIDE SEQUENCE</scope>
    <source>
        <strain evidence="12">KSR 13</strain>
    </source>
</reference>
<evidence type="ECO:0000313" key="13">
    <source>
        <dbReference type="Proteomes" id="UP001174196"/>
    </source>
</evidence>
<keyword evidence="6 10" id="KW-1133">Transmembrane helix</keyword>
<dbReference type="Pfam" id="PF03553">
    <property type="entry name" value="Na_H_antiporter"/>
    <property type="match status" value="1"/>
</dbReference>
<sequence length="489" mass="52881">MSLHEEKTDKKNRTVPLSLSTVPFLVSIVGLIAALKFIKIPLYSGLVAGWLTAVLISLFHGGTFRSVVRATSQGMKSTFFVVAILLLIAGVISVWLASGTVPAMICYGIQLIHPNFLVVTAFLLAAVSSMVLGSSVATLSTMGVAIAEIAQVFNLSPALIGGALISGAMVGDRTSPVSGTFHLVAHMTETKAEENYKPMWQTGIPMIVLCILLFIYLGYGKASGSLHPMSHPLLKELILHFQMPWYVLIPPILVLILAMFRVSILLNLGIGIILGTLFSVTLQEDSWLSVLRSLWLGYDFQVNGQVLLHGGGIWPMFNEVLLIVAAGALNGVMEDSGMLHTIVASLLRRVRSKSGLIGVTVLLSISMSLLACNQSLSVIVPGRTLRSKFEKLGVPPRYLVRSLADSGVVVSPLIPWNLHGILCSTAMGIPTLVYFPYAFFLWGLPIITLLLAFRPRRFPSNDFGMGVRCQPKSGHRTDGRRKGGYDESG</sequence>
<evidence type="ECO:0000256" key="7">
    <source>
        <dbReference type="ARBA" id="ARBA00023136"/>
    </source>
</evidence>
<dbReference type="EMBL" id="JANRHH010000018">
    <property type="protein sequence ID" value="MDN4593019.1"/>
    <property type="molecule type" value="Genomic_DNA"/>
</dbReference>
<keyword evidence="5 10" id="KW-0812">Transmembrane</keyword>
<comment type="similarity">
    <text evidence="8">Belongs to the NhaC Na(+)/H(+) (TC 2.A.35) antiporter family.</text>
</comment>
<feature type="transmembrane region" description="Helical" evidence="10">
    <location>
        <begin position="434"/>
        <end position="453"/>
    </location>
</feature>
<keyword evidence="13" id="KW-1185">Reference proteome</keyword>
<evidence type="ECO:0000256" key="9">
    <source>
        <dbReference type="SAM" id="MobiDB-lite"/>
    </source>
</evidence>
<gene>
    <name evidence="12" type="ORF">NWF35_03730</name>
</gene>
<dbReference type="PANTHER" id="PTHR33451">
    <property type="entry name" value="MALATE-2H(+)/NA(+)-LACTATE ANTIPORTER"/>
    <property type="match status" value="1"/>
</dbReference>
<feature type="transmembrane region" description="Helical" evidence="10">
    <location>
        <begin position="79"/>
        <end position="109"/>
    </location>
</feature>